<organism evidence="3 4">
    <name type="scientific">Kribbella albertanoniae</name>
    <dbReference type="NCBI Taxonomy" id="1266829"/>
    <lineage>
        <taxon>Bacteria</taxon>
        <taxon>Bacillati</taxon>
        <taxon>Actinomycetota</taxon>
        <taxon>Actinomycetes</taxon>
        <taxon>Propionibacteriales</taxon>
        <taxon>Kribbellaceae</taxon>
        <taxon>Kribbella</taxon>
    </lineage>
</organism>
<evidence type="ECO:0000313" key="4">
    <source>
        <dbReference type="Proteomes" id="UP000295075"/>
    </source>
</evidence>
<dbReference type="OrthoDB" id="4827453at2"/>
<accession>A0A4R4QD17</accession>
<comment type="caution">
    <text evidence="3">The sequence shown here is derived from an EMBL/GenBank/DDBJ whole genome shotgun (WGS) entry which is preliminary data.</text>
</comment>
<dbReference type="Pfam" id="PF26366">
    <property type="entry name" value="DUF8094"/>
    <property type="match status" value="1"/>
</dbReference>
<dbReference type="EMBL" id="SMKA01000014">
    <property type="protein sequence ID" value="TDC33396.1"/>
    <property type="molecule type" value="Genomic_DNA"/>
</dbReference>
<gene>
    <name evidence="3" type="ORF">E1261_06070</name>
</gene>
<feature type="domain" description="CRAL-TRIO" evidence="2">
    <location>
        <begin position="49"/>
        <end position="231"/>
    </location>
</feature>
<feature type="transmembrane region" description="Helical" evidence="1">
    <location>
        <begin position="174"/>
        <end position="198"/>
    </location>
</feature>
<protein>
    <recommendedName>
        <fullName evidence="2">CRAL-TRIO domain-containing protein</fullName>
    </recommendedName>
</protein>
<dbReference type="InterPro" id="IPR001251">
    <property type="entry name" value="CRAL-TRIO_dom"/>
</dbReference>
<dbReference type="InterPro" id="IPR058407">
    <property type="entry name" value="DUF8094"/>
</dbReference>
<sequence>MSVGVLLGLVGLLLAIGGGVAAFFVIGPDNTVTSGEQHLVSKGLAFASPPEMLDRHGPILHVQARTSSGKPVFVGVGRDFDVASYLKETAHTSLVQVTYPIALVTQEVEGAAGVPKPLAAPDGLDWWVVKSAGAGSQAIRWPIADGPYDVVVMSADGKTPPDVQVRLGIEVPHAFVVALGILAAGLLILALGILLIVLRRRPATPAPVVQVTPPAPSAPPSPWGGTAQRVVAGTVVLGLLTGCSAVPQPDTVTTLTRPAISNEAALAVVKRYNEVSTAAGRARNSVQIGQVESGDLLRQTRAGYIIGREFKLAIPKPLTYDKPTFAVPEYGGYPMRFVATAGPNVGLWQRETAGSPWLQTYGTTLVKSAKLPDLKGLRPATAADAKNLKVAPQAAVEALTKYLTAEGKSPHGASFAVLPQFAEGFKTLARWRQEYHKGAAGSVRSLGRSYSLASPPTAFVTSTGEAVVLATINNQYDLVVGPNRYFYWDGGAETAFSPKEAHYESTLTSTRLHDVVLVVPRKGNDKIKILAFGSQLVSAGGY</sequence>
<evidence type="ECO:0000259" key="2">
    <source>
        <dbReference type="PROSITE" id="PS50191"/>
    </source>
</evidence>
<evidence type="ECO:0000313" key="3">
    <source>
        <dbReference type="EMBL" id="TDC33396.1"/>
    </source>
</evidence>
<evidence type="ECO:0000256" key="1">
    <source>
        <dbReference type="SAM" id="Phobius"/>
    </source>
</evidence>
<dbReference type="PROSITE" id="PS50191">
    <property type="entry name" value="CRAL_TRIO"/>
    <property type="match status" value="1"/>
</dbReference>
<dbReference type="AlphaFoldDB" id="A0A4R4QD17"/>
<dbReference type="RefSeq" id="WP_132403156.1">
    <property type="nucleotide sequence ID" value="NZ_SMKA01000014.1"/>
</dbReference>
<reference evidence="3 4" key="1">
    <citation type="submission" date="2019-03" db="EMBL/GenBank/DDBJ databases">
        <title>Draft genome sequences of novel Actinobacteria.</title>
        <authorList>
            <person name="Sahin N."/>
            <person name="Ay H."/>
            <person name="Saygin H."/>
        </authorList>
    </citation>
    <scope>NUCLEOTIDE SEQUENCE [LARGE SCALE GENOMIC DNA]</scope>
    <source>
        <strain evidence="3 4">JCM 30547</strain>
    </source>
</reference>
<keyword evidence="1" id="KW-0472">Membrane</keyword>
<name>A0A4R4QD17_9ACTN</name>
<proteinExistence type="predicted"/>
<keyword evidence="1" id="KW-1133">Transmembrane helix</keyword>
<dbReference type="Proteomes" id="UP000295075">
    <property type="component" value="Unassembled WGS sequence"/>
</dbReference>
<keyword evidence="4" id="KW-1185">Reference proteome</keyword>
<keyword evidence="1" id="KW-0812">Transmembrane</keyword>